<sequence length="153" mass="15957">MIDTGRASARYLSATTRAYAALRRSAASTQTPLANRTLGQPRSSPGPLPSARERSATWDASAAWAGPPAGPRKATIWSSVSPRAPAPRSASAAWSESGETARRMAMAVSSRTASASSMAERPLETAGDIWKHLSIAAAIANAATDKHTKISIK</sequence>
<feature type="compositionally biased region" description="Polar residues" evidence="1">
    <location>
        <begin position="30"/>
        <end position="43"/>
    </location>
</feature>
<dbReference type="Proteomes" id="UP000008021">
    <property type="component" value="Chromosome 1"/>
</dbReference>
<protein>
    <submittedName>
        <fullName evidence="2">Uncharacterized protein</fullName>
    </submittedName>
</protein>
<dbReference type="AlphaFoldDB" id="A0A0E0C859"/>
<dbReference type="Gramene" id="OMERI01G29100.5">
    <property type="protein sequence ID" value="OMERI01G29100.5"/>
    <property type="gene ID" value="OMERI01G29100"/>
</dbReference>
<keyword evidence="3" id="KW-1185">Reference proteome</keyword>
<feature type="compositionally biased region" description="Low complexity" evidence="1">
    <location>
        <begin position="60"/>
        <end position="95"/>
    </location>
</feature>
<evidence type="ECO:0000256" key="1">
    <source>
        <dbReference type="SAM" id="MobiDB-lite"/>
    </source>
</evidence>
<reference evidence="2" key="2">
    <citation type="submission" date="2018-05" db="EMBL/GenBank/DDBJ databases">
        <title>OmerRS3 (Oryza meridionalis Reference Sequence Version 3).</title>
        <authorList>
            <person name="Zhang J."/>
            <person name="Kudrna D."/>
            <person name="Lee S."/>
            <person name="Talag J."/>
            <person name="Welchert J."/>
            <person name="Wing R.A."/>
        </authorList>
    </citation>
    <scope>NUCLEOTIDE SEQUENCE [LARGE SCALE GENOMIC DNA]</scope>
    <source>
        <strain evidence="2">cv. OR44</strain>
    </source>
</reference>
<organism evidence="2">
    <name type="scientific">Oryza meridionalis</name>
    <dbReference type="NCBI Taxonomy" id="40149"/>
    <lineage>
        <taxon>Eukaryota</taxon>
        <taxon>Viridiplantae</taxon>
        <taxon>Streptophyta</taxon>
        <taxon>Embryophyta</taxon>
        <taxon>Tracheophyta</taxon>
        <taxon>Spermatophyta</taxon>
        <taxon>Magnoliopsida</taxon>
        <taxon>Liliopsida</taxon>
        <taxon>Poales</taxon>
        <taxon>Poaceae</taxon>
        <taxon>BOP clade</taxon>
        <taxon>Oryzoideae</taxon>
        <taxon>Oryzeae</taxon>
        <taxon>Oryzinae</taxon>
        <taxon>Oryza</taxon>
    </lineage>
</organism>
<proteinExistence type="predicted"/>
<evidence type="ECO:0000313" key="3">
    <source>
        <dbReference type="Proteomes" id="UP000008021"/>
    </source>
</evidence>
<evidence type="ECO:0000313" key="2">
    <source>
        <dbReference type="EnsemblPlants" id="OMERI01G29100.5"/>
    </source>
</evidence>
<accession>A0A0E0C859</accession>
<dbReference type="EnsemblPlants" id="OMERI01G29100.5">
    <property type="protein sequence ID" value="OMERI01G29100.5"/>
    <property type="gene ID" value="OMERI01G29100"/>
</dbReference>
<feature type="region of interest" description="Disordered" evidence="1">
    <location>
        <begin position="23"/>
        <end position="119"/>
    </location>
</feature>
<name>A0A0E0C859_9ORYZ</name>
<reference evidence="2" key="1">
    <citation type="submission" date="2015-04" db="UniProtKB">
        <authorList>
            <consortium name="EnsemblPlants"/>
        </authorList>
    </citation>
    <scope>IDENTIFICATION</scope>
</reference>